<reference evidence="6 7" key="1">
    <citation type="submission" date="2020-10" db="EMBL/GenBank/DDBJ databases">
        <authorList>
            <person name="Castelo-Branco R."/>
            <person name="Eusebio N."/>
            <person name="Adriana R."/>
            <person name="Vieira A."/>
            <person name="Brugerolle De Fraissinette N."/>
            <person name="Rezende De Castro R."/>
            <person name="Schneider M.P."/>
            <person name="Vasconcelos V."/>
            <person name="Leao P.N."/>
        </authorList>
    </citation>
    <scope>NUCLEOTIDE SEQUENCE [LARGE SCALE GENOMIC DNA]</scope>
    <source>
        <strain evidence="6 7">LEGE 03274</strain>
    </source>
</reference>
<comment type="similarity">
    <text evidence="2">Belongs to the bacterial solute-binding protein 8 family.</text>
</comment>
<evidence type="ECO:0000313" key="6">
    <source>
        <dbReference type="EMBL" id="MBE9221204.1"/>
    </source>
</evidence>
<gene>
    <name evidence="6" type="ORF">IQ215_00695</name>
</gene>
<dbReference type="Pfam" id="PF01497">
    <property type="entry name" value="Peripla_BP_2"/>
    <property type="match status" value="1"/>
</dbReference>
<proteinExistence type="inferred from homology"/>
<sequence length="324" mass="36344">MTKKYIFLIIVSFFFLGCQNQNIDNNLESFSKNNCQQVEHSEGITCIPENWESLVSVDFVTAENAIALGIKPMGVPFSGLTVHLEEQLTEVTDIGLSGEPNLERILELQPDLIVGTDYQATIYPQLSQIAPTVLINFAHSGQWKAVFKEFSEVIGKKEVGEQVMAEYDRRIADFKEKMGDRLQDTEISIVRIYPDNINLYLRDSFPGTIIADAGLQRPESQDIGAEEAQKIAGNPIQRSISKEALSQADGDVIFIWTGENDPEINAELQEKLDELQQDPLWQNLKAVKNGRVYQVPSYWIGSGAIAANLVLDDLFKYLIPEETN</sequence>
<dbReference type="InterPro" id="IPR051313">
    <property type="entry name" value="Bact_iron-sidero_bind"/>
</dbReference>
<comment type="subcellular location">
    <subcellularLocation>
        <location evidence="1">Cell envelope</location>
    </subcellularLocation>
</comment>
<dbReference type="PROSITE" id="PS51257">
    <property type="entry name" value="PROKAR_LIPOPROTEIN"/>
    <property type="match status" value="1"/>
</dbReference>
<dbReference type="Proteomes" id="UP000654604">
    <property type="component" value="Unassembled WGS sequence"/>
</dbReference>
<dbReference type="Gene3D" id="3.40.50.1980">
    <property type="entry name" value="Nitrogenase molybdenum iron protein domain"/>
    <property type="match status" value="2"/>
</dbReference>
<dbReference type="CDD" id="cd01146">
    <property type="entry name" value="FhuD"/>
    <property type="match status" value="1"/>
</dbReference>
<dbReference type="InterPro" id="IPR002491">
    <property type="entry name" value="ABC_transptr_periplasmic_BD"/>
</dbReference>
<evidence type="ECO:0000313" key="7">
    <source>
        <dbReference type="Proteomes" id="UP000654604"/>
    </source>
</evidence>
<comment type="caution">
    <text evidence="6">The sequence shown here is derived from an EMBL/GenBank/DDBJ whole genome shotgun (WGS) entry which is preliminary data.</text>
</comment>
<dbReference type="RefSeq" id="WP_193799401.1">
    <property type="nucleotide sequence ID" value="NZ_JADEWC010000001.1"/>
</dbReference>
<dbReference type="SUPFAM" id="SSF53807">
    <property type="entry name" value="Helical backbone' metal receptor"/>
    <property type="match status" value="1"/>
</dbReference>
<dbReference type="PROSITE" id="PS50983">
    <property type="entry name" value="FE_B12_PBP"/>
    <property type="match status" value="1"/>
</dbReference>
<keyword evidence="4" id="KW-0732">Signal</keyword>
<organism evidence="6 7">
    <name type="scientific">Cyanobacterium stanieri LEGE 03274</name>
    <dbReference type="NCBI Taxonomy" id="1828756"/>
    <lineage>
        <taxon>Bacteria</taxon>
        <taxon>Bacillati</taxon>
        <taxon>Cyanobacteriota</taxon>
        <taxon>Cyanophyceae</taxon>
        <taxon>Oscillatoriophycideae</taxon>
        <taxon>Chroococcales</taxon>
        <taxon>Geminocystaceae</taxon>
        <taxon>Cyanobacterium</taxon>
    </lineage>
</organism>
<feature type="domain" description="Fe/B12 periplasmic-binding" evidence="5">
    <location>
        <begin position="53"/>
        <end position="322"/>
    </location>
</feature>
<evidence type="ECO:0000256" key="4">
    <source>
        <dbReference type="ARBA" id="ARBA00022729"/>
    </source>
</evidence>
<keyword evidence="7" id="KW-1185">Reference proteome</keyword>
<protein>
    <submittedName>
        <fullName evidence="6">Iron-siderophore ABC transporter substrate-binding protein</fullName>
    </submittedName>
</protein>
<evidence type="ECO:0000256" key="3">
    <source>
        <dbReference type="ARBA" id="ARBA00022448"/>
    </source>
</evidence>
<dbReference type="PANTHER" id="PTHR30532:SF25">
    <property type="entry name" value="IRON(III) DICITRATE-BINDING PERIPLASMIC PROTEIN"/>
    <property type="match status" value="1"/>
</dbReference>
<evidence type="ECO:0000256" key="1">
    <source>
        <dbReference type="ARBA" id="ARBA00004196"/>
    </source>
</evidence>
<dbReference type="PANTHER" id="PTHR30532">
    <property type="entry name" value="IRON III DICITRATE-BINDING PERIPLASMIC PROTEIN"/>
    <property type="match status" value="1"/>
</dbReference>
<accession>A0ABR9UZZ9</accession>
<dbReference type="EMBL" id="JADEWC010000001">
    <property type="protein sequence ID" value="MBE9221204.1"/>
    <property type="molecule type" value="Genomic_DNA"/>
</dbReference>
<evidence type="ECO:0000259" key="5">
    <source>
        <dbReference type="PROSITE" id="PS50983"/>
    </source>
</evidence>
<name>A0ABR9UZZ9_9CHRO</name>
<keyword evidence="3" id="KW-0813">Transport</keyword>
<evidence type="ECO:0000256" key="2">
    <source>
        <dbReference type="ARBA" id="ARBA00008814"/>
    </source>
</evidence>